<protein>
    <submittedName>
        <fullName evidence="1">Putative LRR containing protein</fullName>
    </submittedName>
</protein>
<keyword evidence="2" id="KW-1185">Reference proteome</keyword>
<sequence length="213" mass="25366">MNILIKQIFYCRMRNTLESISLFEFQLDAANAKRLKNSFPLTNISIDYRMLDPALLLNMSNDIRTLKIAFDVGILTDRMKNRAIYKYEIKTLLSEQNEIEELTISLHFFREWVSLSFLPPNLKHLKITCFNFDLYSINAGDEKLNVKKLTIHHCRNICQIIKQNDVRQKIYFQKTYDFISQLIEMRNLDELVIENSEGIIYYYTPSKYLRIIN</sequence>
<dbReference type="EMBL" id="JH993887">
    <property type="protein sequence ID" value="ELQ76043.1"/>
    <property type="molecule type" value="Genomic_DNA"/>
</dbReference>
<dbReference type="AlphaFoldDB" id="L7JX44"/>
<dbReference type="HOGENOM" id="CLU_1295214_0_0_1"/>
<reference evidence="1 2" key="1">
    <citation type="journal article" date="2012" name="PLoS Pathog.">
        <title>The genome of the obligate intracellular parasite Trachipleistophora hominis: new insights into microsporidian genome dynamics and reductive evolution.</title>
        <authorList>
            <person name="Heinz E."/>
            <person name="Williams T.A."/>
            <person name="Nakjang S."/>
            <person name="Noel C.J."/>
            <person name="Swan D.C."/>
            <person name="Goldberg A.V."/>
            <person name="Harris S.R."/>
            <person name="Weinmaier T."/>
            <person name="Markert S."/>
            <person name="Becher D."/>
            <person name="Bernhardt J."/>
            <person name="Dagan T."/>
            <person name="Hacker C."/>
            <person name="Lucocq J.M."/>
            <person name="Schweder T."/>
            <person name="Rattei T."/>
            <person name="Hall N."/>
            <person name="Hirt R.P."/>
            <person name="Embley T.M."/>
        </authorList>
    </citation>
    <scope>NUCLEOTIDE SEQUENCE [LARGE SCALE GENOMIC DNA]</scope>
</reference>
<evidence type="ECO:0000313" key="1">
    <source>
        <dbReference type="EMBL" id="ELQ76043.1"/>
    </source>
</evidence>
<accession>L7JX44</accession>
<dbReference type="Proteomes" id="UP000011185">
    <property type="component" value="Unassembled WGS sequence"/>
</dbReference>
<dbReference type="VEuPathDB" id="MicrosporidiaDB:THOM_0994"/>
<dbReference type="InParanoid" id="L7JX44"/>
<name>L7JX44_TRAHO</name>
<proteinExistence type="predicted"/>
<evidence type="ECO:0000313" key="2">
    <source>
        <dbReference type="Proteomes" id="UP000011185"/>
    </source>
</evidence>
<organism evidence="1 2">
    <name type="scientific">Trachipleistophora hominis</name>
    <name type="common">Microsporidian parasite</name>
    <dbReference type="NCBI Taxonomy" id="72359"/>
    <lineage>
        <taxon>Eukaryota</taxon>
        <taxon>Fungi</taxon>
        <taxon>Fungi incertae sedis</taxon>
        <taxon>Microsporidia</taxon>
        <taxon>Pleistophoridae</taxon>
        <taxon>Trachipleistophora</taxon>
    </lineage>
</organism>
<gene>
    <name evidence="1" type="ORF">THOM_0994</name>
</gene>